<dbReference type="GO" id="GO:0005634">
    <property type="term" value="C:nucleus"/>
    <property type="evidence" value="ECO:0007669"/>
    <property type="project" value="TreeGrafter"/>
</dbReference>
<gene>
    <name evidence="5" type="primary">LOC116286381</name>
</gene>
<dbReference type="PROSITE" id="PS50033">
    <property type="entry name" value="UBX"/>
    <property type="match status" value="1"/>
</dbReference>
<dbReference type="InParanoid" id="A0A6P8H8J6"/>
<keyword evidence="4" id="KW-1185">Reference proteome</keyword>
<keyword evidence="1" id="KW-0597">Phosphoprotein</keyword>
<dbReference type="CDD" id="cd14345">
    <property type="entry name" value="UBA_UBXD7"/>
    <property type="match status" value="1"/>
</dbReference>
<accession>A0A6P8H8J6</accession>
<dbReference type="PANTHER" id="PTHR23322:SF6">
    <property type="entry name" value="UBX DOMAIN-CONTAINING PROTEIN 7"/>
    <property type="match status" value="1"/>
</dbReference>
<evidence type="ECO:0000313" key="4">
    <source>
        <dbReference type="Proteomes" id="UP000515163"/>
    </source>
</evidence>
<dbReference type="SMART" id="SM00594">
    <property type="entry name" value="UAS"/>
    <property type="match status" value="1"/>
</dbReference>
<organism evidence="4 5">
    <name type="scientific">Actinia tenebrosa</name>
    <name type="common">Australian red waratah sea anemone</name>
    <dbReference type="NCBI Taxonomy" id="6105"/>
    <lineage>
        <taxon>Eukaryota</taxon>
        <taxon>Metazoa</taxon>
        <taxon>Cnidaria</taxon>
        <taxon>Anthozoa</taxon>
        <taxon>Hexacorallia</taxon>
        <taxon>Actiniaria</taxon>
        <taxon>Actiniidae</taxon>
        <taxon>Actinia</taxon>
    </lineage>
</organism>
<dbReference type="Proteomes" id="UP000515163">
    <property type="component" value="Unplaced"/>
</dbReference>
<dbReference type="Gene3D" id="3.10.20.90">
    <property type="entry name" value="Phosphatidylinositol 3-kinase Catalytic Subunit, Chain A, domain 1"/>
    <property type="match status" value="1"/>
</dbReference>
<dbReference type="FunCoup" id="A0A6P8H8J6">
    <property type="interactions" value="3210"/>
</dbReference>
<feature type="compositionally biased region" description="Polar residues" evidence="2">
    <location>
        <begin position="346"/>
        <end position="357"/>
    </location>
</feature>
<dbReference type="OrthoDB" id="270602at2759"/>
<dbReference type="FunFam" id="3.40.30.10:FF:000079">
    <property type="entry name" value="UBX domain-containing protein 7"/>
    <property type="match status" value="1"/>
</dbReference>
<proteinExistence type="predicted"/>
<feature type="compositionally biased region" description="Acidic residues" evidence="2">
    <location>
        <begin position="315"/>
        <end position="336"/>
    </location>
</feature>
<dbReference type="InterPro" id="IPR036249">
    <property type="entry name" value="Thioredoxin-like_sf"/>
</dbReference>
<feature type="domain" description="UBX" evidence="3">
    <location>
        <begin position="438"/>
        <end position="515"/>
    </location>
</feature>
<reference evidence="5" key="1">
    <citation type="submission" date="2025-08" db="UniProtKB">
        <authorList>
            <consortium name="RefSeq"/>
        </authorList>
    </citation>
    <scope>IDENTIFICATION</scope>
    <source>
        <tissue evidence="5">Tentacle</tissue>
    </source>
</reference>
<sequence>MAEKWSTLIAEFINVTGVNRDRAKSLLDATNGNLEMAIEMHFDSCTTENQASSSLVQDGAIESSASSSRSDLHPNSMEDNVRAPIPQTRGILVEEPYSSFSNRKRTSRSVFDAFRDFQAEARQQELEAAGEAGASKRKTLEDLFRPPIDLLHKGTFETAKTSGQQQSKWLLVNVQDVKEFRCQQLNRDVWSNEQVRKMIREHFVLWQVYKDTDEGERFIQFYHVSSFPYLAVVDPRTGEKLMNWGFMDASAFCENATEFIFNHSGLKEETPPAKRKKRESIVDASEDSQLEAAIAASLRYSTSTVNDNGSRDGDGNDGDDDDDDDLRFSDSEDDEETWKPQKISKGKTTINTLMNNKNPKDSTASTSSSNASKDNVENEKNSHTSSSLGGVVTCKSDTGNTNEAEEASTGVSSTSSSTVSSTISSSYNMECYNKWKKETDEMCKIMLRFPNGGRKQVSLSAEAPLLALVQFVQSEGYPNEKFEMLTNFPRKKLSYLDFTVTLKEAGLYPHETVFVQER</sequence>
<dbReference type="InterPro" id="IPR009060">
    <property type="entry name" value="UBA-like_sf"/>
</dbReference>
<feature type="region of interest" description="Disordered" evidence="2">
    <location>
        <begin position="303"/>
        <end position="421"/>
    </location>
</feature>
<dbReference type="Gene3D" id="1.10.8.10">
    <property type="entry name" value="DNA helicase RuvA subunit, C-terminal domain"/>
    <property type="match status" value="1"/>
</dbReference>
<feature type="region of interest" description="Disordered" evidence="2">
    <location>
        <begin position="267"/>
        <end position="286"/>
    </location>
</feature>
<dbReference type="Pfam" id="PF14555">
    <property type="entry name" value="UBA_4"/>
    <property type="match status" value="1"/>
</dbReference>
<dbReference type="Pfam" id="PF00789">
    <property type="entry name" value="UBX"/>
    <property type="match status" value="1"/>
</dbReference>
<dbReference type="GeneID" id="116286381"/>
<dbReference type="InterPro" id="IPR001012">
    <property type="entry name" value="UBX_dom"/>
</dbReference>
<feature type="compositionally biased region" description="Low complexity" evidence="2">
    <location>
        <begin position="408"/>
        <end position="421"/>
    </location>
</feature>
<dbReference type="KEGG" id="aten:116286381"/>
<dbReference type="SMART" id="SM00166">
    <property type="entry name" value="UBX"/>
    <property type="match status" value="1"/>
</dbReference>
<dbReference type="RefSeq" id="XP_031548750.1">
    <property type="nucleotide sequence ID" value="XM_031692890.1"/>
</dbReference>
<dbReference type="CDD" id="cd01773">
    <property type="entry name" value="UBX_UBXN7"/>
    <property type="match status" value="1"/>
</dbReference>
<feature type="compositionally biased region" description="Low complexity" evidence="2">
    <location>
        <begin position="361"/>
        <end position="373"/>
    </location>
</feature>
<evidence type="ECO:0000259" key="3">
    <source>
        <dbReference type="PROSITE" id="PS50033"/>
    </source>
</evidence>
<protein>
    <submittedName>
        <fullName evidence="5">UBX domain-containing protein 7-like isoform X1</fullName>
    </submittedName>
</protein>
<dbReference type="GO" id="GO:0043161">
    <property type="term" value="P:proteasome-mediated ubiquitin-dependent protein catabolic process"/>
    <property type="evidence" value="ECO:0007669"/>
    <property type="project" value="TreeGrafter"/>
</dbReference>
<evidence type="ECO:0000256" key="1">
    <source>
        <dbReference type="ARBA" id="ARBA00022553"/>
    </source>
</evidence>
<evidence type="ECO:0000256" key="2">
    <source>
        <dbReference type="SAM" id="MobiDB-lite"/>
    </source>
</evidence>
<dbReference type="InterPro" id="IPR050730">
    <property type="entry name" value="UBX_domain-protein"/>
</dbReference>
<name>A0A6P8H8J6_ACTTE</name>
<dbReference type="SUPFAM" id="SSF52833">
    <property type="entry name" value="Thioredoxin-like"/>
    <property type="match status" value="1"/>
</dbReference>
<evidence type="ECO:0000313" key="5">
    <source>
        <dbReference type="RefSeq" id="XP_031548750.1"/>
    </source>
</evidence>
<dbReference type="Pfam" id="PF13899">
    <property type="entry name" value="Thioredoxin_7"/>
    <property type="match status" value="1"/>
</dbReference>
<dbReference type="SUPFAM" id="SSF46934">
    <property type="entry name" value="UBA-like"/>
    <property type="match status" value="1"/>
</dbReference>
<dbReference type="SUPFAM" id="SSF54236">
    <property type="entry name" value="Ubiquitin-like"/>
    <property type="match status" value="1"/>
</dbReference>
<dbReference type="PANTHER" id="PTHR23322">
    <property type="entry name" value="FAS-ASSOCIATED PROTEIN"/>
    <property type="match status" value="1"/>
</dbReference>
<dbReference type="InterPro" id="IPR029071">
    <property type="entry name" value="Ubiquitin-like_domsf"/>
</dbReference>
<feature type="region of interest" description="Disordered" evidence="2">
    <location>
        <begin position="49"/>
        <end position="83"/>
    </location>
</feature>
<dbReference type="GO" id="GO:0043130">
    <property type="term" value="F:ubiquitin binding"/>
    <property type="evidence" value="ECO:0007669"/>
    <property type="project" value="TreeGrafter"/>
</dbReference>
<dbReference type="AlphaFoldDB" id="A0A6P8H8J6"/>
<dbReference type="InterPro" id="IPR006577">
    <property type="entry name" value="UAS"/>
</dbReference>
<dbReference type="Gene3D" id="3.40.30.10">
    <property type="entry name" value="Glutaredoxin"/>
    <property type="match status" value="1"/>
</dbReference>
<dbReference type="CDD" id="cd02958">
    <property type="entry name" value="UAS"/>
    <property type="match status" value="1"/>
</dbReference>